<dbReference type="PANTHER" id="PTHR30265">
    <property type="entry name" value="RHO-INTERACTING TRANSCRIPTION TERMINATION FACTOR NUSG"/>
    <property type="match status" value="1"/>
</dbReference>
<dbReference type="AlphaFoldDB" id="A0A1D8D8N3"/>
<dbReference type="OrthoDB" id="9796143at2"/>
<dbReference type="InterPro" id="IPR008991">
    <property type="entry name" value="Translation_prot_SH3-like_sf"/>
</dbReference>
<evidence type="ECO:0000256" key="3">
    <source>
        <dbReference type="ARBA" id="ARBA00023163"/>
    </source>
</evidence>
<protein>
    <submittedName>
        <fullName evidence="5">Antitermination protein NusG</fullName>
    </submittedName>
</protein>
<reference evidence="5" key="1">
    <citation type="submission" date="2016-09" db="EMBL/GenBank/DDBJ databases">
        <title>Genome sequence of Chlorobaculum limnaeum.</title>
        <authorList>
            <person name="Liu Z."/>
            <person name="Tank M."/>
            <person name="Bryant D.A."/>
        </authorList>
    </citation>
    <scope>NUCLEOTIDE SEQUENCE [LARGE SCALE GENOMIC DNA]</scope>
    <source>
        <strain evidence="5">DSM 1677</strain>
    </source>
</reference>
<dbReference type="SUPFAM" id="SSF50104">
    <property type="entry name" value="Translation proteins SH3-like domain"/>
    <property type="match status" value="1"/>
</dbReference>
<dbReference type="CDD" id="cd09895">
    <property type="entry name" value="NGN_SP_UpxY"/>
    <property type="match status" value="1"/>
</dbReference>
<dbReference type="GO" id="GO:0006354">
    <property type="term" value="P:DNA-templated transcription elongation"/>
    <property type="evidence" value="ECO:0007669"/>
    <property type="project" value="InterPro"/>
</dbReference>
<dbReference type="Proteomes" id="UP000095185">
    <property type="component" value="Chromosome"/>
</dbReference>
<dbReference type="InterPro" id="IPR036735">
    <property type="entry name" value="NGN_dom_sf"/>
</dbReference>
<dbReference type="InterPro" id="IPR043425">
    <property type="entry name" value="NusG-like"/>
</dbReference>
<dbReference type="PANTHER" id="PTHR30265:SF4">
    <property type="entry name" value="KOW MOTIF FAMILY PROTEIN, EXPRESSED"/>
    <property type="match status" value="1"/>
</dbReference>
<keyword evidence="2" id="KW-0805">Transcription regulation</keyword>
<gene>
    <name evidence="5" type="ORF">BIU88_07685</name>
</gene>
<evidence type="ECO:0000313" key="5">
    <source>
        <dbReference type="EMBL" id="AOS84029.1"/>
    </source>
</evidence>
<accession>A0A1D8D8N3</accession>
<evidence type="ECO:0000256" key="2">
    <source>
        <dbReference type="ARBA" id="ARBA00023015"/>
    </source>
</evidence>
<sequence>MTNESTKDVRWYAVYVRSRYEKKVHHYFLEKGLSSFLPLIETVRQWSDRKKKVEEPLIRGYVFVRINYQKEHIHVFDTDGVVKFIGIGRTPSVISERDIDWLKRLTHEPDAIGETVLSIPVGKKVRVLAGPFKDMEGVVRKEGREERLVVYFESIMQGVEITIAPELLAPIEKGSPEPHVEARKMERHEVESAIRHLAHS</sequence>
<dbReference type="InterPro" id="IPR006645">
    <property type="entry name" value="NGN-like_dom"/>
</dbReference>
<dbReference type="GO" id="GO:0031564">
    <property type="term" value="P:transcription antitermination"/>
    <property type="evidence" value="ECO:0007669"/>
    <property type="project" value="UniProtKB-KW"/>
</dbReference>
<organism evidence="5 6">
    <name type="scientific">Chlorobaculum limnaeum</name>
    <dbReference type="NCBI Taxonomy" id="274537"/>
    <lineage>
        <taxon>Bacteria</taxon>
        <taxon>Pseudomonadati</taxon>
        <taxon>Chlorobiota</taxon>
        <taxon>Chlorobiia</taxon>
        <taxon>Chlorobiales</taxon>
        <taxon>Chlorobiaceae</taxon>
        <taxon>Chlorobaculum</taxon>
    </lineage>
</organism>
<evidence type="ECO:0000256" key="1">
    <source>
        <dbReference type="ARBA" id="ARBA00022814"/>
    </source>
</evidence>
<dbReference type="SUPFAM" id="SSF82679">
    <property type="entry name" value="N-utilization substance G protein NusG, N-terminal domain"/>
    <property type="match status" value="1"/>
</dbReference>
<dbReference type="SMART" id="SM00738">
    <property type="entry name" value="NGN"/>
    <property type="match status" value="1"/>
</dbReference>
<dbReference type="RefSeq" id="WP_069810144.1">
    <property type="nucleotide sequence ID" value="NZ_CP017305.1"/>
</dbReference>
<evidence type="ECO:0000313" key="6">
    <source>
        <dbReference type="Proteomes" id="UP000095185"/>
    </source>
</evidence>
<keyword evidence="1" id="KW-0889">Transcription antitermination</keyword>
<dbReference type="STRING" id="274537.BIU88_07685"/>
<evidence type="ECO:0000259" key="4">
    <source>
        <dbReference type="SMART" id="SM00738"/>
    </source>
</evidence>
<dbReference type="Gene3D" id="3.30.70.940">
    <property type="entry name" value="NusG, N-terminal domain"/>
    <property type="match status" value="1"/>
</dbReference>
<dbReference type="KEGG" id="clz:BIU88_07685"/>
<keyword evidence="6" id="KW-1185">Reference proteome</keyword>
<keyword evidence="3" id="KW-0804">Transcription</keyword>
<dbReference type="Pfam" id="PF02357">
    <property type="entry name" value="NusG"/>
    <property type="match status" value="1"/>
</dbReference>
<name>A0A1D8D8N3_CHLLM</name>
<feature type="domain" description="NusG-like N-terminal" evidence="4">
    <location>
        <begin position="8"/>
        <end position="106"/>
    </location>
</feature>
<dbReference type="NCBIfam" id="NF033644">
    <property type="entry name" value="antiterm_UpxY"/>
    <property type="match status" value="1"/>
</dbReference>
<proteinExistence type="predicted"/>
<dbReference type="EMBL" id="CP017305">
    <property type="protein sequence ID" value="AOS84029.1"/>
    <property type="molecule type" value="Genomic_DNA"/>
</dbReference>